<feature type="chain" id="PRO_5012587196" description="Phospholipase B1, membrane-associated" evidence="47">
    <location>
        <begin position="21"/>
        <end position="412"/>
    </location>
</feature>
<evidence type="ECO:0000256" key="3">
    <source>
        <dbReference type="ARBA" id="ARBA00013274"/>
    </source>
</evidence>
<evidence type="ECO:0000313" key="48">
    <source>
        <dbReference type="EnsemblMetazoa" id="BGLB030448-PA"/>
    </source>
</evidence>
<keyword evidence="13" id="KW-0443">Lipid metabolism</keyword>
<comment type="catalytic activity">
    <reaction evidence="34">
        <text>1-hexadecanoyl-2-(9Z,12Z-octadecadienoyl)-sn-glycero-3-phosphocholine + H2O = 2-(9Z,12Z-octadecadienoyl)-sn-glycero-3-phosphocholine + hexadecanoate + H(+)</text>
        <dbReference type="Rhea" id="RHEA:40971"/>
        <dbReference type="ChEBI" id="CHEBI:7896"/>
        <dbReference type="ChEBI" id="CHEBI:15377"/>
        <dbReference type="ChEBI" id="CHEBI:15378"/>
        <dbReference type="ChEBI" id="CHEBI:73002"/>
        <dbReference type="ChEBI" id="CHEBI:76084"/>
    </reaction>
    <physiologicalReaction direction="left-to-right" evidence="34">
        <dbReference type="Rhea" id="RHEA:40972"/>
    </physiologicalReaction>
</comment>
<evidence type="ECO:0000256" key="9">
    <source>
        <dbReference type="ARBA" id="ARBA00022729"/>
    </source>
</evidence>
<comment type="subcellular location">
    <subcellularLocation>
        <location evidence="1">Apical cell membrane</location>
        <topology evidence="1">Single-pass type I membrane protein</topology>
    </subcellularLocation>
</comment>
<dbReference type="OrthoDB" id="10265800at2759"/>
<comment type="catalytic activity">
    <reaction evidence="32">
        <text>1,2-di-(9Z-octadecenoyl)-sn-glycero-3-phosphocholine + H2O = 1-(9Z-octadecenoyl)-sn-glycero-3-phosphocholine + (9Z)-octadecenoate + H(+)</text>
        <dbReference type="Rhea" id="RHEA:40923"/>
        <dbReference type="ChEBI" id="CHEBI:15377"/>
        <dbReference type="ChEBI" id="CHEBI:15378"/>
        <dbReference type="ChEBI" id="CHEBI:28610"/>
        <dbReference type="ChEBI" id="CHEBI:30823"/>
        <dbReference type="ChEBI" id="CHEBI:74669"/>
    </reaction>
    <physiologicalReaction direction="left-to-right" evidence="32">
        <dbReference type="Rhea" id="RHEA:40924"/>
    </physiologicalReaction>
</comment>
<feature type="signal peptide" evidence="47">
    <location>
        <begin position="1"/>
        <end position="20"/>
    </location>
</feature>
<evidence type="ECO:0000256" key="4">
    <source>
        <dbReference type="ARBA" id="ARBA00013278"/>
    </source>
</evidence>
<evidence type="ECO:0000256" key="35">
    <source>
        <dbReference type="ARBA" id="ARBA00048374"/>
    </source>
</evidence>
<evidence type="ECO:0000256" key="31">
    <source>
        <dbReference type="ARBA" id="ARBA00048049"/>
    </source>
</evidence>
<dbReference type="GO" id="GO:0004806">
    <property type="term" value="F:triacylglycerol lipase activity"/>
    <property type="evidence" value="ECO:0007669"/>
    <property type="project" value="UniProtKB-EC"/>
</dbReference>
<comment type="catalytic activity">
    <reaction evidence="37">
        <text>a 1-acyl-sn-glycero-3-phosphocholine + H2O = sn-glycerol 3-phosphocholine + a fatty acid + H(+)</text>
        <dbReference type="Rhea" id="RHEA:15177"/>
        <dbReference type="ChEBI" id="CHEBI:15377"/>
        <dbReference type="ChEBI" id="CHEBI:15378"/>
        <dbReference type="ChEBI" id="CHEBI:16870"/>
        <dbReference type="ChEBI" id="CHEBI:28868"/>
        <dbReference type="ChEBI" id="CHEBI:58168"/>
        <dbReference type="EC" id="3.1.1.5"/>
    </reaction>
    <physiologicalReaction direction="left-to-right" evidence="37">
        <dbReference type="Rhea" id="RHEA:15178"/>
    </physiologicalReaction>
</comment>
<dbReference type="GO" id="GO:0006644">
    <property type="term" value="P:phospholipid metabolic process"/>
    <property type="evidence" value="ECO:0007669"/>
    <property type="project" value="TreeGrafter"/>
</dbReference>
<comment type="catalytic activity">
    <reaction evidence="45">
        <text>1,3-di-(9Z-octadecenoyl)-glycerol + H2O = 1-(9Z-octadecenoyl)-glycerol + (9Z)-octadecenoate + H(+)</text>
        <dbReference type="Rhea" id="RHEA:39939"/>
        <dbReference type="ChEBI" id="CHEBI:15377"/>
        <dbReference type="ChEBI" id="CHEBI:15378"/>
        <dbReference type="ChEBI" id="CHEBI:30823"/>
        <dbReference type="ChEBI" id="CHEBI:75342"/>
        <dbReference type="ChEBI" id="CHEBI:75735"/>
    </reaction>
    <physiologicalReaction direction="left-to-right" evidence="45">
        <dbReference type="Rhea" id="RHEA:39940"/>
    </physiologicalReaction>
</comment>
<dbReference type="EC" id="3.1.1.5" evidence="3"/>
<evidence type="ECO:0000313" key="49">
    <source>
        <dbReference type="Proteomes" id="UP000076420"/>
    </source>
</evidence>
<evidence type="ECO:0000256" key="18">
    <source>
        <dbReference type="ARBA" id="ARBA00023408"/>
    </source>
</evidence>
<comment type="catalytic activity">
    <reaction evidence="33">
        <text>1,2-dihexadecanoyl-sn-glycero-3-phosphocholine + H2O = 1-hexadecanoyl-sn-glycero-3-phosphocholine + hexadecanoate + H(+)</text>
        <dbReference type="Rhea" id="RHEA:41223"/>
        <dbReference type="ChEBI" id="CHEBI:7896"/>
        <dbReference type="ChEBI" id="CHEBI:15377"/>
        <dbReference type="ChEBI" id="CHEBI:15378"/>
        <dbReference type="ChEBI" id="CHEBI:72998"/>
        <dbReference type="ChEBI" id="CHEBI:72999"/>
    </reaction>
    <physiologicalReaction direction="left-to-right" evidence="33">
        <dbReference type="Rhea" id="RHEA:41224"/>
    </physiologicalReaction>
</comment>
<evidence type="ECO:0000256" key="19">
    <source>
        <dbReference type="ARBA" id="ARBA00023422"/>
    </source>
</evidence>
<reference evidence="48" key="1">
    <citation type="submission" date="2020-05" db="UniProtKB">
        <authorList>
            <consortium name="EnsemblMetazoa"/>
        </authorList>
    </citation>
    <scope>IDENTIFICATION</scope>
    <source>
        <strain evidence="48">BB02</strain>
    </source>
</reference>
<evidence type="ECO:0000256" key="12">
    <source>
        <dbReference type="ARBA" id="ARBA00022989"/>
    </source>
</evidence>
<evidence type="ECO:0000256" key="45">
    <source>
        <dbReference type="ARBA" id="ARBA00049372"/>
    </source>
</evidence>
<comment type="catalytic activity">
    <reaction evidence="25">
        <text>1-hexadecanoyl-2-(9Z)-octadecenoyl-3-octadecanoyl-sn-glycerol + H2O = 2-(9Z-octadecenoyl)-3-octadecanoyl-sn-glycerol + hexadecanoate + H(+)</text>
        <dbReference type="Rhea" id="RHEA:41107"/>
        <dbReference type="ChEBI" id="CHEBI:7896"/>
        <dbReference type="ChEBI" id="CHEBI:15377"/>
        <dbReference type="ChEBI" id="CHEBI:15378"/>
        <dbReference type="ChEBI" id="CHEBI:75558"/>
        <dbReference type="ChEBI" id="CHEBI:77623"/>
    </reaction>
    <physiologicalReaction direction="left-to-right" evidence="25">
        <dbReference type="Rhea" id="RHEA:41108"/>
    </physiologicalReaction>
</comment>
<dbReference type="VEuPathDB" id="VectorBase:BGLB030448"/>
<comment type="similarity">
    <text evidence="2">Belongs to the 'GDSL' lipolytic enzyme family. Phospholipase B1 subfamily.</text>
</comment>
<keyword evidence="14" id="KW-0472">Membrane</keyword>
<comment type="catalytic activity">
    <reaction evidence="27">
        <text>1-(9Z-octadecenoyl)-glycerol + H2O = glycerol + (9Z)-octadecenoate + H(+)</text>
        <dbReference type="Rhea" id="RHEA:38487"/>
        <dbReference type="ChEBI" id="CHEBI:15377"/>
        <dbReference type="ChEBI" id="CHEBI:15378"/>
        <dbReference type="ChEBI" id="CHEBI:17754"/>
        <dbReference type="ChEBI" id="CHEBI:30823"/>
        <dbReference type="ChEBI" id="CHEBI:75342"/>
    </reaction>
    <physiologicalReaction direction="left-to-right" evidence="27">
        <dbReference type="Rhea" id="RHEA:38488"/>
    </physiologicalReaction>
</comment>
<evidence type="ECO:0000256" key="25">
    <source>
        <dbReference type="ARBA" id="ARBA00047324"/>
    </source>
</evidence>
<evidence type="ECO:0000256" key="29">
    <source>
        <dbReference type="ARBA" id="ARBA00048011"/>
    </source>
</evidence>
<evidence type="ECO:0000256" key="10">
    <source>
        <dbReference type="ARBA" id="ARBA00022737"/>
    </source>
</evidence>
<comment type="catalytic activity">
    <reaction evidence="36">
        <text>1,2,3-tri-(9Z-octadecenoyl)-glycerol + H2O = di-(9Z)-octadecenoylglycerol + (9Z)-octadecenoate + H(+)</text>
        <dbReference type="Rhea" id="RHEA:38575"/>
        <dbReference type="ChEBI" id="CHEBI:15377"/>
        <dbReference type="ChEBI" id="CHEBI:15378"/>
        <dbReference type="ChEBI" id="CHEBI:30823"/>
        <dbReference type="ChEBI" id="CHEBI:53753"/>
        <dbReference type="ChEBI" id="CHEBI:75945"/>
    </reaction>
    <physiologicalReaction direction="left-to-right" evidence="36">
        <dbReference type="Rhea" id="RHEA:38576"/>
    </physiologicalReaction>
</comment>
<comment type="catalytic activity">
    <reaction evidence="41">
        <text>1,3-dihexadecanoyl-2-(9Z-octadecenoyl)glycerol + H2O = 1,3-dihexadecanoylglycerol + (9Z)-octadecenoate + H(+)</text>
        <dbReference type="Rhea" id="RHEA:40983"/>
        <dbReference type="ChEBI" id="CHEBI:15377"/>
        <dbReference type="ChEBI" id="CHEBI:15378"/>
        <dbReference type="ChEBI" id="CHEBI:30823"/>
        <dbReference type="ChEBI" id="CHEBI:75688"/>
        <dbReference type="ChEBI" id="CHEBI:77619"/>
    </reaction>
    <physiologicalReaction direction="left-to-right" evidence="41">
        <dbReference type="Rhea" id="RHEA:40984"/>
    </physiologicalReaction>
</comment>
<dbReference type="AlphaFoldDB" id="A0A2C9LF84"/>
<dbReference type="GO" id="GO:0031526">
    <property type="term" value="C:brush border membrane"/>
    <property type="evidence" value="ECO:0007669"/>
    <property type="project" value="TreeGrafter"/>
</dbReference>
<evidence type="ECO:0000256" key="36">
    <source>
        <dbReference type="ARBA" id="ARBA00048386"/>
    </source>
</evidence>
<comment type="catalytic activity">
    <reaction evidence="29">
        <text>2,3-di-(9Z)-octadecenoyl-sn-glycerol + H2O = 3-(9Z-octadecenoyl)-sn-glycerol + (9Z)-octadecenoate + H(+)</text>
        <dbReference type="Rhea" id="RHEA:42604"/>
        <dbReference type="ChEBI" id="CHEBI:15377"/>
        <dbReference type="ChEBI" id="CHEBI:15378"/>
        <dbReference type="ChEBI" id="CHEBI:30823"/>
        <dbReference type="ChEBI" id="CHEBI:75824"/>
        <dbReference type="ChEBI" id="CHEBI:75938"/>
    </reaction>
    <physiologicalReaction direction="left-to-right" evidence="29">
        <dbReference type="Rhea" id="RHEA:42605"/>
    </physiologicalReaction>
</comment>
<evidence type="ECO:0000256" key="7">
    <source>
        <dbReference type="ARBA" id="ARBA00022475"/>
    </source>
</evidence>
<comment type="catalytic activity">
    <reaction evidence="42">
        <text>1-O-hexadecyl-2-(9Z)-octadecenoyl-sn-glycero-3-phosphocholine + H2O = 1-O-hexadecyl-sn-glycero-3-phosphocholine + (9Z)-octadecenoate + H(+)</text>
        <dbReference type="Rhea" id="RHEA:40915"/>
        <dbReference type="ChEBI" id="CHEBI:15377"/>
        <dbReference type="ChEBI" id="CHEBI:15378"/>
        <dbReference type="ChEBI" id="CHEBI:30823"/>
        <dbReference type="ChEBI" id="CHEBI:34112"/>
        <dbReference type="ChEBI" id="CHEBI:64496"/>
    </reaction>
    <physiologicalReaction direction="left-to-right" evidence="42">
        <dbReference type="Rhea" id="RHEA:40916"/>
    </physiologicalReaction>
</comment>
<evidence type="ECO:0000256" key="17">
    <source>
        <dbReference type="ARBA" id="ARBA00023369"/>
    </source>
</evidence>
<dbReference type="Gene3D" id="3.40.50.1110">
    <property type="entry name" value="SGNH hydrolase"/>
    <property type="match status" value="1"/>
</dbReference>
<dbReference type="InterPro" id="IPR001087">
    <property type="entry name" value="GDSL"/>
</dbReference>
<dbReference type="SUPFAM" id="SSF52266">
    <property type="entry name" value="SGNH hydrolase"/>
    <property type="match status" value="1"/>
</dbReference>
<dbReference type="RefSeq" id="XP_013073368.2">
    <property type="nucleotide sequence ID" value="XM_013217914.2"/>
</dbReference>
<evidence type="ECO:0000256" key="11">
    <source>
        <dbReference type="ARBA" id="ARBA00022801"/>
    </source>
</evidence>
<keyword evidence="16" id="KW-1208">Phospholipid metabolism</keyword>
<proteinExistence type="inferred from homology"/>
<evidence type="ECO:0000256" key="6">
    <source>
        <dbReference type="ARBA" id="ARBA00015133"/>
    </source>
</evidence>
<dbReference type="EC" id="3.1.1.4" evidence="4"/>
<comment type="catalytic activity">
    <reaction evidence="40">
        <text>1-hexadecanoyl-2-(9Z-octadecenoyl)-sn-glycero-3-phosphocholine + H2O = 1-hexadecanoyl-sn-glycero-3-phosphocholine + (9Z)-octadecenoate + H(+)</text>
        <dbReference type="Rhea" id="RHEA:38779"/>
        <dbReference type="ChEBI" id="CHEBI:15377"/>
        <dbReference type="ChEBI" id="CHEBI:15378"/>
        <dbReference type="ChEBI" id="CHEBI:30823"/>
        <dbReference type="ChEBI" id="CHEBI:72998"/>
        <dbReference type="ChEBI" id="CHEBI:73001"/>
    </reaction>
    <physiologicalReaction direction="left-to-right" evidence="40">
        <dbReference type="Rhea" id="RHEA:38780"/>
    </physiologicalReaction>
</comment>
<evidence type="ECO:0000256" key="37">
    <source>
        <dbReference type="ARBA" id="ARBA00048454"/>
    </source>
</evidence>
<evidence type="ECO:0000256" key="16">
    <source>
        <dbReference type="ARBA" id="ARBA00023264"/>
    </source>
</evidence>
<evidence type="ECO:0000256" key="30">
    <source>
        <dbReference type="ARBA" id="ARBA00048015"/>
    </source>
</evidence>
<keyword evidence="15" id="KW-0325">Glycoprotein</keyword>
<evidence type="ECO:0000256" key="42">
    <source>
        <dbReference type="ARBA" id="ARBA00048872"/>
    </source>
</evidence>
<dbReference type="InterPro" id="IPR008265">
    <property type="entry name" value="Lipase_GDSL_AS"/>
</dbReference>
<evidence type="ECO:0000256" key="43">
    <source>
        <dbReference type="ARBA" id="ARBA00048939"/>
    </source>
</evidence>
<dbReference type="KEGG" id="bgt:106060097"/>
<evidence type="ECO:0000256" key="46">
    <source>
        <dbReference type="ARBA" id="ARBA00049461"/>
    </source>
</evidence>
<dbReference type="EnsemblMetazoa" id="BGLB030448-RA">
    <property type="protein sequence ID" value="BGLB030448-PA"/>
    <property type="gene ID" value="BGLB030448"/>
</dbReference>
<dbReference type="PANTHER" id="PTHR21325:SF31">
    <property type="entry name" value="GH22081P-RELATED"/>
    <property type="match status" value="1"/>
</dbReference>
<comment type="function">
    <text evidence="24">Calcium-independent membrane-associated phospholipase that catalyzes complete diacylation of phospholipids by hydrolyzing both sn-1 and sn-2 fatty acyl chains attached to the glycerol backbone (phospholipase B activity). Has dual phospholipase and lysophospholipase activities toward diacylphospholipids. Preferentially cleaves sn-2 ester bonds over sn-1 bonds. Acts as a lipase toward glycerolipid substrates. Hydrolyzes fatty acyl chains of diacylglycerols with preference for the sn-2 position and of triacylglycerols with not positional selectivity. May also hydrolyze long chain retinyl esters such as retinyl palmitate. May contribute to digestion of dietary phospholipids, glycerolipids and retinoids, facilitating lipid absorption at the brush border.</text>
</comment>
<evidence type="ECO:0000256" key="2">
    <source>
        <dbReference type="ARBA" id="ARBA00009979"/>
    </source>
</evidence>
<evidence type="ECO:0000256" key="33">
    <source>
        <dbReference type="ARBA" id="ARBA00048227"/>
    </source>
</evidence>
<comment type="catalytic activity">
    <reaction evidence="19">
        <text>a 1,2-diacyl-sn-glycero-3-phosphocholine + H2O = a 1-acyl-sn-glycero-3-phosphocholine + a fatty acid + H(+)</text>
        <dbReference type="Rhea" id="RHEA:15801"/>
        <dbReference type="ChEBI" id="CHEBI:15377"/>
        <dbReference type="ChEBI" id="CHEBI:15378"/>
        <dbReference type="ChEBI" id="CHEBI:28868"/>
        <dbReference type="ChEBI" id="CHEBI:57643"/>
        <dbReference type="ChEBI" id="CHEBI:58168"/>
        <dbReference type="EC" id="3.1.1.4"/>
    </reaction>
    <physiologicalReaction direction="left-to-right" evidence="19">
        <dbReference type="Rhea" id="RHEA:15802"/>
    </physiologicalReaction>
</comment>
<comment type="catalytic activity">
    <reaction evidence="46">
        <text>2-(9Z-octadecenoyl)-glycerol + H2O = glycerol + (9Z)-octadecenoate + H(+)</text>
        <dbReference type="Rhea" id="RHEA:38491"/>
        <dbReference type="ChEBI" id="CHEBI:15377"/>
        <dbReference type="ChEBI" id="CHEBI:15378"/>
        <dbReference type="ChEBI" id="CHEBI:17754"/>
        <dbReference type="ChEBI" id="CHEBI:30823"/>
        <dbReference type="ChEBI" id="CHEBI:73990"/>
    </reaction>
    <physiologicalReaction direction="left-to-right" evidence="46">
        <dbReference type="Rhea" id="RHEA:38492"/>
    </physiologicalReaction>
</comment>
<evidence type="ECO:0000256" key="47">
    <source>
        <dbReference type="SAM" id="SignalP"/>
    </source>
</evidence>
<comment type="catalytic activity">
    <reaction evidence="30">
        <text>1-hexadecanoyl-2-(9Z-octadecenoyl)-sn-glycero-3-phospho-(1'-sn-glycerol) + H2O = 1-hexadecanoyl-sn-glycero-3-phospho-(1'-sn-glycerol) + (9Z)-octadecenoate + H(+)</text>
        <dbReference type="Rhea" id="RHEA:40919"/>
        <dbReference type="ChEBI" id="CHEBI:15377"/>
        <dbReference type="ChEBI" id="CHEBI:15378"/>
        <dbReference type="ChEBI" id="CHEBI:30823"/>
        <dbReference type="ChEBI" id="CHEBI:72841"/>
        <dbReference type="ChEBI" id="CHEBI:75158"/>
    </reaction>
    <physiologicalReaction direction="left-to-right" evidence="30">
        <dbReference type="Rhea" id="RHEA:40920"/>
    </physiologicalReaction>
</comment>
<gene>
    <name evidence="48" type="primary">106060097</name>
</gene>
<dbReference type="FunFam" id="3.40.50.1110:FF:000005">
    <property type="entry name" value="Phospholipase B1"/>
    <property type="match status" value="1"/>
</dbReference>
<comment type="catalytic activity">
    <reaction evidence="35">
        <text>1-octadecanoyl-2-(9Z,12Z)-octadecadienoyl-sn-glycerol + H2O = 1-octadecanoyl-sn-glycerol + (9Z,12Z)-octadecadienoate + H(+)</text>
        <dbReference type="Rhea" id="RHEA:40927"/>
        <dbReference type="ChEBI" id="CHEBI:15377"/>
        <dbReference type="ChEBI" id="CHEBI:15378"/>
        <dbReference type="ChEBI" id="CHEBI:30245"/>
        <dbReference type="ChEBI" id="CHEBI:75550"/>
        <dbReference type="ChEBI" id="CHEBI:77097"/>
    </reaction>
    <physiologicalReaction direction="left-to-right" evidence="35">
        <dbReference type="Rhea" id="RHEA:40928"/>
    </physiologicalReaction>
</comment>
<keyword evidence="11" id="KW-0378">Hydrolase</keyword>
<dbReference type="EC" id="3.1.1.3" evidence="5"/>
<keyword evidence="8" id="KW-0812">Transmembrane</keyword>
<keyword evidence="9 47" id="KW-0732">Signal</keyword>
<sequence length="412" mass="45430">MKTNGVSVVILSISALIVLAKDSSAKPNIFTDLPSREQVLLAKQLHLYKINSTYAALYRKTFGSLGQHAKESVGADFACPRLSPSPTLPTSVHSLRPSDVKVIAAIGDSLSAGRGADNGIIGLLVDYRGLSWSIGGDKSYNKMITLPNILREYNSGLFGYSEGSGDSRARFNVAESGAKARDALGQAQRLVSLMKESSDVDFNNDWKVITLFIGGNDLCDWCQDTNEYSVEKYAAHLQETLDYLHANVPRAFINLVEVLNIEIVRDLADNLLCSAIHFFACDCAANPDNQGDLEQLIRLRESYQQAARDLAASGRYDTRDDFTVVLQPFYRETFLPRTESGDVDMSYFASDCFHHSIKGQQAAASALWNNMIEPIGSKRLTWMPGEPIECPTEAFPYFYTSKNSAKVAQPNH</sequence>
<evidence type="ECO:0000256" key="21">
    <source>
        <dbReference type="ARBA" id="ARBA00031182"/>
    </source>
</evidence>
<evidence type="ECO:0000256" key="24">
    <source>
        <dbReference type="ARBA" id="ARBA00045916"/>
    </source>
</evidence>
<comment type="catalytic activity">
    <reaction evidence="31">
        <text>a 1-O-alkyl-2-acyl-sn-glycero-3-phosphocholine + H2O = a 1-O-alkyl-sn-glycero-3-phosphocholine + a fatty acid + H(+)</text>
        <dbReference type="Rhea" id="RHEA:36231"/>
        <dbReference type="ChEBI" id="CHEBI:15377"/>
        <dbReference type="ChEBI" id="CHEBI:15378"/>
        <dbReference type="ChEBI" id="CHEBI:28868"/>
        <dbReference type="ChEBI" id="CHEBI:30909"/>
        <dbReference type="ChEBI" id="CHEBI:36702"/>
        <dbReference type="EC" id="3.1.1.4"/>
    </reaction>
    <physiologicalReaction direction="left-to-right" evidence="31">
        <dbReference type="Rhea" id="RHEA:36232"/>
    </physiologicalReaction>
</comment>
<comment type="catalytic activity">
    <reaction evidence="17">
        <text>a triacylglycerol + H2O = a diacylglycerol + a fatty acid + H(+)</text>
        <dbReference type="Rhea" id="RHEA:12044"/>
        <dbReference type="ChEBI" id="CHEBI:15377"/>
        <dbReference type="ChEBI" id="CHEBI:15378"/>
        <dbReference type="ChEBI" id="CHEBI:17855"/>
        <dbReference type="ChEBI" id="CHEBI:18035"/>
        <dbReference type="ChEBI" id="CHEBI:28868"/>
        <dbReference type="EC" id="3.1.1.3"/>
    </reaction>
    <physiologicalReaction direction="left-to-right" evidence="17">
        <dbReference type="Rhea" id="RHEA:12045"/>
    </physiologicalReaction>
</comment>
<evidence type="ECO:0000256" key="34">
    <source>
        <dbReference type="ARBA" id="ARBA00048362"/>
    </source>
</evidence>
<evidence type="ECO:0000256" key="14">
    <source>
        <dbReference type="ARBA" id="ARBA00023136"/>
    </source>
</evidence>
<evidence type="ECO:0000256" key="38">
    <source>
        <dbReference type="ARBA" id="ARBA00048613"/>
    </source>
</evidence>
<dbReference type="CDD" id="cd01824">
    <property type="entry name" value="Phospholipase_B_like"/>
    <property type="match status" value="1"/>
</dbReference>
<dbReference type="GO" id="GO:0004623">
    <property type="term" value="F:phospholipase A2 activity"/>
    <property type="evidence" value="ECO:0007669"/>
    <property type="project" value="UniProtKB-EC"/>
</dbReference>
<comment type="catalytic activity">
    <reaction evidence="38">
        <text>1-hexadecanoyl-2-(9Z-octadecenoyl)-sn-glycero-3-phosphoethanolamine + H2O = 1-hexadecanoyl-sn-glycero-3-phosphoethanolamine + (9Z)-octadecenoate + H(+)</text>
        <dbReference type="Rhea" id="RHEA:40911"/>
        <dbReference type="ChEBI" id="CHEBI:15377"/>
        <dbReference type="ChEBI" id="CHEBI:15378"/>
        <dbReference type="ChEBI" id="CHEBI:30823"/>
        <dbReference type="ChEBI" id="CHEBI:73004"/>
        <dbReference type="ChEBI" id="CHEBI:73007"/>
    </reaction>
    <physiologicalReaction direction="left-to-right" evidence="38">
        <dbReference type="Rhea" id="RHEA:40912"/>
    </physiologicalReaction>
</comment>
<comment type="catalytic activity">
    <reaction evidence="28">
        <text>1-hexadecanoyl-2-(9Z)-octadecenoyl-3-octadecanoyl-sn-glycerol + H2O = 1-hexadecanoyl-2-(9Z-octadecenoyl)-sn-glycerol + octadecanoate + H(+)</text>
        <dbReference type="Rhea" id="RHEA:41111"/>
        <dbReference type="ChEBI" id="CHEBI:15377"/>
        <dbReference type="ChEBI" id="CHEBI:15378"/>
        <dbReference type="ChEBI" id="CHEBI:25629"/>
        <dbReference type="ChEBI" id="CHEBI:75466"/>
        <dbReference type="ChEBI" id="CHEBI:77623"/>
    </reaction>
    <physiologicalReaction direction="left-to-right" evidence="28">
        <dbReference type="Rhea" id="RHEA:41112"/>
    </physiologicalReaction>
</comment>
<evidence type="ECO:0000256" key="15">
    <source>
        <dbReference type="ARBA" id="ARBA00023180"/>
    </source>
</evidence>
<comment type="catalytic activity">
    <reaction evidence="18">
        <text>1-hexadecanoyl-2-(9Z,12Z-octadecadienoyl)-sn-glycero-3-phosphocholine + H2O = (9Z,12Z)-octadecadienoate + 1-hexadecanoyl-sn-glycero-3-phosphocholine + H(+)</text>
        <dbReference type="Rhea" id="RHEA:40811"/>
        <dbReference type="ChEBI" id="CHEBI:15377"/>
        <dbReference type="ChEBI" id="CHEBI:15378"/>
        <dbReference type="ChEBI" id="CHEBI:30245"/>
        <dbReference type="ChEBI" id="CHEBI:72998"/>
        <dbReference type="ChEBI" id="CHEBI:73002"/>
    </reaction>
    <physiologicalReaction direction="left-to-right" evidence="18">
        <dbReference type="Rhea" id="RHEA:40812"/>
    </physiologicalReaction>
</comment>
<keyword evidence="12" id="KW-1133">Transmembrane helix</keyword>
<dbReference type="Proteomes" id="UP000076420">
    <property type="component" value="Unassembled WGS sequence"/>
</dbReference>
<dbReference type="GO" id="GO:0004622">
    <property type="term" value="F:phosphatidylcholine lysophospholipase activity"/>
    <property type="evidence" value="ECO:0007669"/>
    <property type="project" value="UniProtKB-EC"/>
</dbReference>
<comment type="catalytic activity">
    <reaction evidence="39">
        <text>1-hexadecanoyl-sn-glycero-3-phosphocholine + H2O = sn-glycerol 3-phosphocholine + hexadecanoate + H(+)</text>
        <dbReference type="Rhea" id="RHEA:40435"/>
        <dbReference type="ChEBI" id="CHEBI:7896"/>
        <dbReference type="ChEBI" id="CHEBI:15377"/>
        <dbReference type="ChEBI" id="CHEBI:15378"/>
        <dbReference type="ChEBI" id="CHEBI:16870"/>
        <dbReference type="ChEBI" id="CHEBI:72998"/>
    </reaction>
    <physiologicalReaction direction="left-to-right" evidence="39">
        <dbReference type="Rhea" id="RHEA:40436"/>
    </physiologicalReaction>
</comment>
<dbReference type="Pfam" id="PF00657">
    <property type="entry name" value="Lipase_GDSL"/>
    <property type="match status" value="1"/>
</dbReference>
<evidence type="ECO:0000256" key="5">
    <source>
        <dbReference type="ARBA" id="ARBA00013279"/>
    </source>
</evidence>
<evidence type="ECO:0000256" key="32">
    <source>
        <dbReference type="ARBA" id="ARBA00048058"/>
    </source>
</evidence>
<dbReference type="GO" id="GO:0050253">
    <property type="term" value="F:retinyl-palmitate esterase activity"/>
    <property type="evidence" value="ECO:0007669"/>
    <property type="project" value="TreeGrafter"/>
</dbReference>
<dbReference type="VEuPathDB" id="VectorBase:BGLAX_031682"/>
<evidence type="ECO:0000256" key="44">
    <source>
        <dbReference type="ARBA" id="ARBA00049363"/>
    </source>
</evidence>
<dbReference type="PANTHER" id="PTHR21325">
    <property type="entry name" value="PHOSPHOLIPASE B, PLB1"/>
    <property type="match status" value="1"/>
</dbReference>
<evidence type="ECO:0000256" key="39">
    <source>
        <dbReference type="ARBA" id="ARBA00048656"/>
    </source>
</evidence>
<evidence type="ECO:0000256" key="1">
    <source>
        <dbReference type="ARBA" id="ARBA00004247"/>
    </source>
</evidence>
<comment type="catalytic activity">
    <reaction evidence="44">
        <text>1,2-dihexadecanoyl-sn-glycero-3-phosphocholine + 2 H2O = sn-glycerol 3-phosphocholine + 2 hexadecanoate + 2 H(+)</text>
        <dbReference type="Rhea" id="RHEA:40975"/>
        <dbReference type="ChEBI" id="CHEBI:7896"/>
        <dbReference type="ChEBI" id="CHEBI:15377"/>
        <dbReference type="ChEBI" id="CHEBI:15378"/>
        <dbReference type="ChEBI" id="CHEBI:16870"/>
        <dbReference type="ChEBI" id="CHEBI:72999"/>
    </reaction>
    <physiologicalReaction direction="left-to-right" evidence="44">
        <dbReference type="Rhea" id="RHEA:40976"/>
    </physiologicalReaction>
</comment>
<comment type="catalytic activity">
    <reaction evidence="26">
        <text>1,3-dihexadecanoyl-2-(9Z-octadecenoyl)glycerol + H2O = 1-hexadecanoyl-2-(9Z-octadecenoyl)-glycerol + hexadecanoate + H(+)</text>
        <dbReference type="Rhea" id="RHEA:40979"/>
        <dbReference type="ChEBI" id="CHEBI:7896"/>
        <dbReference type="ChEBI" id="CHEBI:15377"/>
        <dbReference type="ChEBI" id="CHEBI:15378"/>
        <dbReference type="ChEBI" id="CHEBI:75585"/>
        <dbReference type="ChEBI" id="CHEBI:75688"/>
    </reaction>
    <physiologicalReaction direction="left-to-right" evidence="26">
        <dbReference type="Rhea" id="RHEA:40980"/>
    </physiologicalReaction>
</comment>
<name>A0A2C9LF84_BIOGL</name>
<organism evidence="48 49">
    <name type="scientific">Biomphalaria glabrata</name>
    <name type="common">Bloodfluke planorb</name>
    <name type="synonym">Freshwater snail</name>
    <dbReference type="NCBI Taxonomy" id="6526"/>
    <lineage>
        <taxon>Eukaryota</taxon>
        <taxon>Metazoa</taxon>
        <taxon>Spiralia</taxon>
        <taxon>Lophotrochozoa</taxon>
        <taxon>Mollusca</taxon>
        <taxon>Gastropoda</taxon>
        <taxon>Heterobranchia</taxon>
        <taxon>Euthyneura</taxon>
        <taxon>Panpulmonata</taxon>
        <taxon>Hygrophila</taxon>
        <taxon>Lymnaeoidea</taxon>
        <taxon>Planorbidae</taxon>
        <taxon>Biomphalaria</taxon>
    </lineage>
</organism>
<dbReference type="STRING" id="6526.A0A2C9LF84"/>
<keyword evidence="10" id="KW-0677">Repeat</keyword>
<protein>
    <recommendedName>
        <fullName evidence="6">Phospholipase B1, membrane-associated</fullName>
        <ecNumber evidence="5">3.1.1.3</ecNumber>
        <ecNumber evidence="4">3.1.1.4</ecNumber>
        <ecNumber evidence="3">3.1.1.5</ecNumber>
    </recommendedName>
    <alternativeName>
        <fullName evidence="20">Lysophospholipase</fullName>
    </alternativeName>
    <alternativeName>
        <fullName evidence="21">Phospholipase A2</fullName>
    </alternativeName>
    <alternativeName>
        <fullName evidence="23">Phospholipase B/lipase</fullName>
    </alternativeName>
    <alternativeName>
        <fullName evidence="22">Triacylglycerol lipase</fullName>
    </alternativeName>
</protein>
<evidence type="ECO:0000256" key="20">
    <source>
        <dbReference type="ARBA" id="ARBA00029723"/>
    </source>
</evidence>
<evidence type="ECO:0000256" key="13">
    <source>
        <dbReference type="ARBA" id="ARBA00023098"/>
    </source>
</evidence>
<dbReference type="InterPro" id="IPR038885">
    <property type="entry name" value="PLB1"/>
</dbReference>
<evidence type="ECO:0000256" key="40">
    <source>
        <dbReference type="ARBA" id="ARBA00048699"/>
    </source>
</evidence>
<comment type="catalytic activity">
    <reaction evidence="43">
        <text>1-hexadecanoyl-2-(9Z)-octadecenoyl-3-octadecanoyl-sn-glycerol + H2O = 1-hexadecanoyl-3-octadecanoyl-sn-glycerol + (9Z)-octadecenoate + H(+)</text>
        <dbReference type="Rhea" id="RHEA:41103"/>
        <dbReference type="ChEBI" id="CHEBI:15377"/>
        <dbReference type="ChEBI" id="CHEBI:15378"/>
        <dbReference type="ChEBI" id="CHEBI:30823"/>
        <dbReference type="ChEBI" id="CHEBI:77623"/>
        <dbReference type="ChEBI" id="CHEBI:77624"/>
    </reaction>
    <physiologicalReaction direction="left-to-right" evidence="43">
        <dbReference type="Rhea" id="RHEA:41104"/>
    </physiologicalReaction>
</comment>
<dbReference type="PROSITE" id="PS01098">
    <property type="entry name" value="LIPASE_GDSL_SER"/>
    <property type="match status" value="1"/>
</dbReference>
<evidence type="ECO:0000256" key="8">
    <source>
        <dbReference type="ARBA" id="ARBA00022692"/>
    </source>
</evidence>
<evidence type="ECO:0000256" key="22">
    <source>
        <dbReference type="ARBA" id="ARBA00031485"/>
    </source>
</evidence>
<accession>A0A2C9LF84</accession>
<dbReference type="InterPro" id="IPR036514">
    <property type="entry name" value="SGNH_hydro_sf"/>
</dbReference>
<evidence type="ECO:0000256" key="23">
    <source>
        <dbReference type="ARBA" id="ARBA00033022"/>
    </source>
</evidence>
<evidence type="ECO:0000256" key="28">
    <source>
        <dbReference type="ARBA" id="ARBA00047459"/>
    </source>
</evidence>
<evidence type="ECO:0000256" key="41">
    <source>
        <dbReference type="ARBA" id="ARBA00048869"/>
    </source>
</evidence>
<keyword evidence="7" id="KW-1003">Cell membrane</keyword>
<dbReference type="InterPro" id="IPR035547">
    <property type="entry name" value="Phospholipase_B"/>
</dbReference>
<evidence type="ECO:0000256" key="27">
    <source>
        <dbReference type="ARBA" id="ARBA00047438"/>
    </source>
</evidence>
<evidence type="ECO:0000256" key="26">
    <source>
        <dbReference type="ARBA" id="ARBA00047363"/>
    </source>
</evidence>